<keyword evidence="2" id="KW-1185">Reference proteome</keyword>
<sequence length="259" mass="28613">MSADTTLIVPVEVAALAVNRATRDTAAPHVFHRWITNFKGIKQSVPPEPDPFTSAEEWTGREDRLGVYLQWQLPIALTRGRHDDTEGVGDFPLVPNRWLVVRHQHSTQALKAWVVQSDYLDPMDGTVSFQDPDSTEPRATLIGKAHELTGPWREPGNRHAPFLTAIGPGLLTFSVFQPYNTNVFSLHDRLQDVPGTERLSYLVAGWYAQPETDILAAPDITQSLTKLLERLDWTMPPGSGSGIPAPPCTAAPCCTWTGT</sequence>
<dbReference type="Proteomes" id="UP000007842">
    <property type="component" value="Chromosome"/>
</dbReference>
<evidence type="ECO:0000313" key="2">
    <source>
        <dbReference type="Proteomes" id="UP000007842"/>
    </source>
</evidence>
<reference evidence="2" key="1">
    <citation type="submission" date="2011-12" db="EMBL/GenBank/DDBJ databases">
        <title>Complete genome sequence of Streptomyces cattleya strain DSM 46488.</title>
        <authorList>
            <person name="Ou H.-Y."/>
            <person name="Li P."/>
            <person name="Zhao C."/>
            <person name="O'Hagan D."/>
            <person name="Deng Z."/>
        </authorList>
    </citation>
    <scope>NUCLEOTIDE SEQUENCE [LARGE SCALE GENOMIC DNA]</scope>
    <source>
        <strain evidence="2">ATCC 35852 / DSM 46488 / JCM 4925 / NBRC 14057 / NRRL 8057</strain>
    </source>
</reference>
<evidence type="ECO:0000313" key="1">
    <source>
        <dbReference type="EMBL" id="AEW94162.1"/>
    </source>
</evidence>
<dbReference type="KEGG" id="scy:SCATT_17910"/>
<dbReference type="STRING" id="1003195.SCATT_17910"/>
<dbReference type="RefSeq" id="WP_014142555.1">
    <property type="nucleotide sequence ID" value="NC_016111.1"/>
</dbReference>
<protein>
    <submittedName>
        <fullName evidence="1">Uncharacterized protein</fullName>
    </submittedName>
</protein>
<dbReference type="eggNOG" id="COG1413">
    <property type="taxonomic scope" value="Bacteria"/>
</dbReference>
<dbReference type="AlphaFoldDB" id="F8JS53"/>
<dbReference type="OrthoDB" id="6091628at2"/>
<dbReference type="KEGG" id="sct:SCAT_1797"/>
<organism evidence="1 2">
    <name type="scientific">Streptantibioticus cattleyicolor (strain ATCC 35852 / DSM 46488 / JCM 4925 / NBRC 14057 / NRRL 8057)</name>
    <name type="common">Streptomyces cattleya</name>
    <dbReference type="NCBI Taxonomy" id="1003195"/>
    <lineage>
        <taxon>Bacteria</taxon>
        <taxon>Bacillati</taxon>
        <taxon>Actinomycetota</taxon>
        <taxon>Actinomycetes</taxon>
        <taxon>Kitasatosporales</taxon>
        <taxon>Streptomycetaceae</taxon>
        <taxon>Streptantibioticus</taxon>
    </lineage>
</organism>
<dbReference type="HOGENOM" id="CLU_1073298_0_0_11"/>
<gene>
    <name evidence="1" type="ordered locus">SCATT_17910</name>
</gene>
<accession>G8WQA2</accession>
<name>F8JS53_STREN</name>
<accession>F8JS53</accession>
<dbReference type="EMBL" id="CP003219">
    <property type="protein sequence ID" value="AEW94162.1"/>
    <property type="molecule type" value="Genomic_DNA"/>
</dbReference>
<proteinExistence type="predicted"/>
<dbReference type="PATRIC" id="fig|1003195.11.peg.3338"/>